<dbReference type="InterPro" id="IPR020493">
    <property type="entry name" value="Uncharacterised_HI0310"/>
</dbReference>
<sequence>MKKIFLAVGVSLFAVGAQAADLSESCTKYFEQIDQFVAKSGQNPAMASMKDQLEASKTQLASLPKEVQEQSCTQGIDALKQTEAVLPK</sequence>
<evidence type="ECO:0000313" key="4">
    <source>
        <dbReference type="Proteomes" id="UP000294619"/>
    </source>
</evidence>
<dbReference type="EMBL" id="VDGV01000029">
    <property type="protein sequence ID" value="TNG92483.1"/>
    <property type="molecule type" value="Genomic_DNA"/>
</dbReference>
<organism evidence="2 4">
    <name type="scientific">Testudinibacter aquarius</name>
    <dbReference type="NCBI Taxonomy" id="1524974"/>
    <lineage>
        <taxon>Bacteria</taxon>
        <taxon>Pseudomonadati</taxon>
        <taxon>Pseudomonadota</taxon>
        <taxon>Gammaproteobacteria</taxon>
        <taxon>Pasteurellales</taxon>
        <taxon>Pasteurellaceae</taxon>
        <taxon>Testudinibacter</taxon>
    </lineage>
</organism>
<evidence type="ECO:0000313" key="3">
    <source>
        <dbReference type="EMBL" id="TNG92483.1"/>
    </source>
</evidence>
<dbReference type="RefSeq" id="WP_132966563.1">
    <property type="nucleotide sequence ID" value="NZ_LEKL01000063.1"/>
</dbReference>
<gene>
    <name evidence="2" type="ORF">EDC16_10565</name>
    <name evidence="3" type="ORF">FHQ21_04420</name>
</gene>
<reference evidence="2 4" key="1">
    <citation type="submission" date="2019-03" db="EMBL/GenBank/DDBJ databases">
        <title>Genomic Encyclopedia of Type Strains, Phase IV (KMG-IV): sequencing the most valuable type-strain genomes for metagenomic binning, comparative biology and taxonomic classification.</title>
        <authorList>
            <person name="Goeker M."/>
        </authorList>
    </citation>
    <scope>NUCLEOTIDE SEQUENCE [LARGE SCALE GENOMIC DNA]</scope>
    <source>
        <strain evidence="2 4">DSM 28140</strain>
    </source>
</reference>
<comment type="caution">
    <text evidence="2">The sequence shown here is derived from an EMBL/GenBank/DDBJ whole genome shotgun (WGS) entry which is preliminary data.</text>
</comment>
<reference evidence="3 5" key="2">
    <citation type="submission" date="2019-05" db="EMBL/GenBank/DDBJ databases">
        <title>Pasteurellaceae isolates from reptiles.</title>
        <authorList>
            <person name="Bojesen A.M."/>
            <person name="Lund E."/>
        </authorList>
    </citation>
    <scope>NUCLEOTIDE SEQUENCE [LARGE SCALE GENOMIC DNA]</scope>
    <source>
        <strain evidence="3 5">ELNT2x</strain>
    </source>
</reference>
<dbReference type="Proteomes" id="UP000294619">
    <property type="component" value="Unassembled WGS sequence"/>
</dbReference>
<keyword evidence="5" id="KW-1185">Reference proteome</keyword>
<feature type="chain" id="PRO_5020600894" evidence="1">
    <location>
        <begin position="20"/>
        <end position="88"/>
    </location>
</feature>
<proteinExistence type="predicted"/>
<dbReference type="EMBL" id="SMCP01000005">
    <property type="protein sequence ID" value="TCV87148.1"/>
    <property type="molecule type" value="Genomic_DNA"/>
</dbReference>
<dbReference type="AlphaFoldDB" id="A0A4R3Y8A0"/>
<name>A0A4R3Y8A0_9PAST</name>
<protein>
    <submittedName>
        <fullName evidence="3">Recombinase RecA</fullName>
    </submittedName>
</protein>
<keyword evidence="1" id="KW-0732">Signal</keyword>
<dbReference type="Proteomes" id="UP000305526">
    <property type="component" value="Unassembled WGS sequence"/>
</dbReference>
<evidence type="ECO:0000313" key="5">
    <source>
        <dbReference type="Proteomes" id="UP000305526"/>
    </source>
</evidence>
<feature type="signal peptide" evidence="1">
    <location>
        <begin position="1"/>
        <end position="19"/>
    </location>
</feature>
<evidence type="ECO:0000256" key="1">
    <source>
        <dbReference type="SAM" id="SignalP"/>
    </source>
</evidence>
<dbReference type="Pfam" id="PF17274">
    <property type="entry name" value="DUF5339"/>
    <property type="match status" value="1"/>
</dbReference>
<evidence type="ECO:0000313" key="2">
    <source>
        <dbReference type="EMBL" id="TCV87148.1"/>
    </source>
</evidence>
<accession>A0A4R3Y8A0</accession>